<evidence type="ECO:0000256" key="1">
    <source>
        <dbReference type="SAM" id="MobiDB-lite"/>
    </source>
</evidence>
<evidence type="ECO:0000313" key="2">
    <source>
        <dbReference type="EMBL" id="KAJ5381197.1"/>
    </source>
</evidence>
<feature type="compositionally biased region" description="Basic and acidic residues" evidence="1">
    <location>
        <begin position="71"/>
        <end position="81"/>
    </location>
</feature>
<evidence type="ECO:0000313" key="3">
    <source>
        <dbReference type="Proteomes" id="UP001147782"/>
    </source>
</evidence>
<keyword evidence="3" id="KW-1185">Reference proteome</keyword>
<accession>A0A9W9SMU2</accession>
<organism evidence="2 3">
    <name type="scientific">Penicillium cataractarum</name>
    <dbReference type="NCBI Taxonomy" id="2100454"/>
    <lineage>
        <taxon>Eukaryota</taxon>
        <taxon>Fungi</taxon>
        <taxon>Dikarya</taxon>
        <taxon>Ascomycota</taxon>
        <taxon>Pezizomycotina</taxon>
        <taxon>Eurotiomycetes</taxon>
        <taxon>Eurotiomycetidae</taxon>
        <taxon>Eurotiales</taxon>
        <taxon>Aspergillaceae</taxon>
        <taxon>Penicillium</taxon>
    </lineage>
</organism>
<dbReference type="AlphaFoldDB" id="A0A9W9SMU2"/>
<reference evidence="2" key="2">
    <citation type="journal article" date="2023" name="IMA Fungus">
        <title>Comparative genomic study of the Penicillium genus elucidates a diverse pangenome and 15 lateral gene transfer events.</title>
        <authorList>
            <person name="Petersen C."/>
            <person name="Sorensen T."/>
            <person name="Nielsen M.R."/>
            <person name="Sondergaard T.E."/>
            <person name="Sorensen J.L."/>
            <person name="Fitzpatrick D.A."/>
            <person name="Frisvad J.C."/>
            <person name="Nielsen K.L."/>
        </authorList>
    </citation>
    <scope>NUCLEOTIDE SEQUENCE</scope>
    <source>
        <strain evidence="2">IBT 29864</strain>
    </source>
</reference>
<dbReference type="GeneID" id="81435733"/>
<feature type="region of interest" description="Disordered" evidence="1">
    <location>
        <begin position="36"/>
        <end position="81"/>
    </location>
</feature>
<comment type="caution">
    <text evidence="2">The sequence shown here is derived from an EMBL/GenBank/DDBJ whole genome shotgun (WGS) entry which is preliminary data.</text>
</comment>
<dbReference type="RefSeq" id="XP_056558768.1">
    <property type="nucleotide sequence ID" value="XM_056696556.1"/>
</dbReference>
<proteinExistence type="predicted"/>
<gene>
    <name evidence="2" type="ORF">N7496_003625</name>
</gene>
<dbReference type="Proteomes" id="UP001147782">
    <property type="component" value="Unassembled WGS sequence"/>
</dbReference>
<name>A0A9W9SMU2_9EURO</name>
<protein>
    <submittedName>
        <fullName evidence="2">Uncharacterized protein</fullName>
    </submittedName>
</protein>
<sequence length="81" mass="9209">MSNTFLKIARPASLVVSVKFAATEAHRVRNALVYSSPASMKHENGVRHSGQHQTPNPYDVTPFHQHYQLRQLKDRNPTKKS</sequence>
<dbReference type="EMBL" id="JAPZBS010000002">
    <property type="protein sequence ID" value="KAJ5381197.1"/>
    <property type="molecule type" value="Genomic_DNA"/>
</dbReference>
<reference evidence="2" key="1">
    <citation type="submission" date="2022-11" db="EMBL/GenBank/DDBJ databases">
        <authorList>
            <person name="Petersen C."/>
        </authorList>
    </citation>
    <scope>NUCLEOTIDE SEQUENCE</scope>
    <source>
        <strain evidence="2">IBT 29864</strain>
    </source>
</reference>